<reference evidence="3" key="1">
    <citation type="submission" date="2022-11" db="UniProtKB">
        <authorList>
            <consortium name="WormBaseParasite"/>
        </authorList>
    </citation>
    <scope>IDENTIFICATION</scope>
</reference>
<accession>A0A915CPH6</accession>
<evidence type="ECO:0000256" key="1">
    <source>
        <dbReference type="SAM" id="MobiDB-lite"/>
    </source>
</evidence>
<protein>
    <submittedName>
        <fullName evidence="3">Uncharacterized protein</fullName>
    </submittedName>
</protein>
<name>A0A915CPH6_9BILA</name>
<evidence type="ECO:0000313" key="2">
    <source>
        <dbReference type="Proteomes" id="UP000887574"/>
    </source>
</evidence>
<dbReference type="WBParaSite" id="jg1082">
    <property type="protein sequence ID" value="jg1082"/>
    <property type="gene ID" value="jg1082"/>
</dbReference>
<dbReference type="Proteomes" id="UP000887574">
    <property type="component" value="Unplaced"/>
</dbReference>
<dbReference type="AlphaFoldDB" id="A0A915CPH6"/>
<feature type="compositionally biased region" description="Polar residues" evidence="1">
    <location>
        <begin position="185"/>
        <end position="199"/>
    </location>
</feature>
<organism evidence="2 3">
    <name type="scientific">Ditylenchus dipsaci</name>
    <dbReference type="NCBI Taxonomy" id="166011"/>
    <lineage>
        <taxon>Eukaryota</taxon>
        <taxon>Metazoa</taxon>
        <taxon>Ecdysozoa</taxon>
        <taxon>Nematoda</taxon>
        <taxon>Chromadorea</taxon>
        <taxon>Rhabditida</taxon>
        <taxon>Tylenchina</taxon>
        <taxon>Tylenchomorpha</taxon>
        <taxon>Sphaerularioidea</taxon>
        <taxon>Anguinidae</taxon>
        <taxon>Anguininae</taxon>
        <taxon>Ditylenchus</taxon>
    </lineage>
</organism>
<keyword evidence="2" id="KW-1185">Reference proteome</keyword>
<feature type="region of interest" description="Disordered" evidence="1">
    <location>
        <begin position="185"/>
        <end position="204"/>
    </location>
</feature>
<proteinExistence type="predicted"/>
<feature type="region of interest" description="Disordered" evidence="1">
    <location>
        <begin position="222"/>
        <end position="247"/>
    </location>
</feature>
<evidence type="ECO:0000313" key="3">
    <source>
        <dbReference type="WBParaSite" id="jg1082"/>
    </source>
</evidence>
<feature type="compositionally biased region" description="Basic and acidic residues" evidence="1">
    <location>
        <begin position="238"/>
        <end position="247"/>
    </location>
</feature>
<sequence>MVESKAKIKQSSDYSGTRSISSWWMRKIHLKIEKSRNVSIVSSLKNLLRILFITEVEKGLENAEDVIPIDPMECFEQGLGAEINAGGMRGQTKTLFKYMSRMYRNLRREGKEEMTEANWNELVKILQEDADAQIATNDPKVRCAELSKACGFQKKKLPAGFSTQKRMDAESVVKLPIRMPRFKQIRSSQTRGGQTTKETQGVRDPSANSICVWCRQGNVAKDNEETDQDNDAGNENVANEKRLCEEV</sequence>